<evidence type="ECO:0000256" key="1">
    <source>
        <dbReference type="SAM" id="MobiDB-lite"/>
    </source>
</evidence>
<feature type="region of interest" description="Disordered" evidence="1">
    <location>
        <begin position="261"/>
        <end position="285"/>
    </location>
</feature>
<evidence type="ECO:0000256" key="2">
    <source>
        <dbReference type="SAM" id="SignalP"/>
    </source>
</evidence>
<gene>
    <name evidence="3" type="ORF">B9G98_00084</name>
</gene>
<dbReference type="AlphaFoldDB" id="A0A2T0FBS2"/>
<feature type="chain" id="PRO_5015461035" evidence="2">
    <location>
        <begin position="22"/>
        <end position="316"/>
    </location>
</feature>
<accession>A0A2T0FBS2</accession>
<dbReference type="RefSeq" id="XP_024662410.1">
    <property type="nucleotide sequence ID" value="XM_024806642.1"/>
</dbReference>
<evidence type="ECO:0000313" key="4">
    <source>
        <dbReference type="Proteomes" id="UP000238350"/>
    </source>
</evidence>
<dbReference type="EMBL" id="NDIQ01000001">
    <property type="protein sequence ID" value="PRT52464.1"/>
    <property type="molecule type" value="Genomic_DNA"/>
</dbReference>
<feature type="region of interest" description="Disordered" evidence="1">
    <location>
        <begin position="137"/>
        <end position="159"/>
    </location>
</feature>
<feature type="signal peptide" evidence="2">
    <location>
        <begin position="1"/>
        <end position="21"/>
    </location>
</feature>
<keyword evidence="4" id="KW-1185">Reference proteome</keyword>
<dbReference type="Proteomes" id="UP000238350">
    <property type="component" value="Unassembled WGS sequence"/>
</dbReference>
<organism evidence="3 4">
    <name type="scientific">Wickerhamiella sorbophila</name>
    <dbReference type="NCBI Taxonomy" id="45607"/>
    <lineage>
        <taxon>Eukaryota</taxon>
        <taxon>Fungi</taxon>
        <taxon>Dikarya</taxon>
        <taxon>Ascomycota</taxon>
        <taxon>Saccharomycotina</taxon>
        <taxon>Dipodascomycetes</taxon>
        <taxon>Dipodascales</taxon>
        <taxon>Trichomonascaceae</taxon>
        <taxon>Wickerhamiella</taxon>
    </lineage>
</organism>
<proteinExistence type="predicted"/>
<name>A0A2T0FBS2_9ASCO</name>
<reference evidence="3 4" key="1">
    <citation type="submission" date="2017-04" db="EMBL/GenBank/DDBJ databases">
        <title>Genome sequencing of [Candida] sorbophila.</title>
        <authorList>
            <person name="Ahn J.O."/>
        </authorList>
    </citation>
    <scope>NUCLEOTIDE SEQUENCE [LARGE SCALE GENOMIC DNA]</scope>
    <source>
        <strain evidence="3 4">DS02</strain>
    </source>
</reference>
<dbReference type="GeneID" id="36513833"/>
<protein>
    <submittedName>
        <fullName evidence="3">Uncharacterized protein</fullName>
    </submittedName>
</protein>
<keyword evidence="2" id="KW-0732">Signal</keyword>
<comment type="caution">
    <text evidence="3">The sequence shown here is derived from an EMBL/GenBank/DDBJ whole genome shotgun (WGS) entry which is preliminary data.</text>
</comment>
<sequence length="316" mass="34590">MFPLISATSLIIVGLFVVCFAEDCHPGSVRACLDRFDQIIASCGEDVDCQCDALWTSGVSCFGTCPEDAKAHFVRNFRNNECSDQAWKSLEISPTSANSSSHEDLSFASITPSHSHTGNTWKSLDYSTASVDFSSYEDLGSPSSHTHKDQSEPVAQSATVTEAVPQLPGAKLRRWLNQLSLDNTKTNSSKTNLTPTDSRYLNASIRASVTAMQQPQSSWSIEEETRRKQLQRMKENLQSIRSSRARESSLARLAAEALTSSITPTETAPVEPQETTRESASTVEHAHESSASSYFEVHLVAIALFLLCLNFGLPAF</sequence>
<evidence type="ECO:0000313" key="3">
    <source>
        <dbReference type="EMBL" id="PRT52464.1"/>
    </source>
</evidence>